<feature type="region of interest" description="Disordered" evidence="1">
    <location>
        <begin position="1"/>
        <end position="21"/>
    </location>
</feature>
<feature type="region of interest" description="Disordered" evidence="1">
    <location>
        <begin position="114"/>
        <end position="152"/>
    </location>
</feature>
<comment type="caution">
    <text evidence="2">The sequence shown here is derived from an EMBL/GenBank/DDBJ whole genome shotgun (WGS) entry which is preliminary data.</text>
</comment>
<accession>A0A8K0IV75</accession>
<gene>
    <name evidence="2" type="ORF">COCNU_14G007950</name>
</gene>
<organism evidence="2 3">
    <name type="scientific">Cocos nucifera</name>
    <name type="common">Coconut palm</name>
    <dbReference type="NCBI Taxonomy" id="13894"/>
    <lineage>
        <taxon>Eukaryota</taxon>
        <taxon>Viridiplantae</taxon>
        <taxon>Streptophyta</taxon>
        <taxon>Embryophyta</taxon>
        <taxon>Tracheophyta</taxon>
        <taxon>Spermatophyta</taxon>
        <taxon>Magnoliopsida</taxon>
        <taxon>Liliopsida</taxon>
        <taxon>Arecaceae</taxon>
        <taxon>Arecoideae</taxon>
        <taxon>Cocoseae</taxon>
        <taxon>Attaleinae</taxon>
        <taxon>Cocos</taxon>
    </lineage>
</organism>
<dbReference type="Proteomes" id="UP000797356">
    <property type="component" value="Chromosome 14"/>
</dbReference>
<sequence length="209" mass="22393">MGSGLVGKEDRESKRERDGVQSHWCIIQPDISRSHTYGIPVEPLASDNGAGSDMEGDMGKLAKGLYARKRKGAAPSESSKRTKVGDLSFEVSNIPMIAFKVILDVEILSITGGNIEGENPQPPAPSSLPAGGPMPEPLTERAGRVGDDKKKKRAAVTKVVRKACLGGLSDSGGNDLGAHPFDNPKIIWDLIDKFAMSEEVDRLVDLDQM</sequence>
<reference evidence="2" key="2">
    <citation type="submission" date="2019-07" db="EMBL/GenBank/DDBJ databases">
        <authorList>
            <person name="Yang Y."/>
            <person name="Bocs S."/>
            <person name="Baudouin L."/>
        </authorList>
    </citation>
    <scope>NUCLEOTIDE SEQUENCE</scope>
    <source>
        <tissue evidence="2">Spear leaf of Hainan Tall coconut</tissue>
    </source>
</reference>
<feature type="compositionally biased region" description="Pro residues" evidence="1">
    <location>
        <begin position="120"/>
        <end position="136"/>
    </location>
</feature>
<dbReference type="EMBL" id="CM017885">
    <property type="protein sequence ID" value="KAG1368327.1"/>
    <property type="molecule type" value="Genomic_DNA"/>
</dbReference>
<evidence type="ECO:0000256" key="1">
    <source>
        <dbReference type="SAM" id="MobiDB-lite"/>
    </source>
</evidence>
<evidence type="ECO:0000313" key="3">
    <source>
        <dbReference type="Proteomes" id="UP000797356"/>
    </source>
</evidence>
<name>A0A8K0IV75_COCNU</name>
<protein>
    <submittedName>
        <fullName evidence="2">Uncharacterized protein</fullName>
    </submittedName>
</protein>
<feature type="compositionally biased region" description="Basic and acidic residues" evidence="1">
    <location>
        <begin position="138"/>
        <end position="149"/>
    </location>
</feature>
<dbReference type="AlphaFoldDB" id="A0A8K0IV75"/>
<reference evidence="2" key="1">
    <citation type="journal article" date="2017" name="Gigascience">
        <title>The genome draft of coconut (Cocos nucifera).</title>
        <authorList>
            <person name="Xiao Y."/>
            <person name="Xu P."/>
            <person name="Fan H."/>
            <person name="Baudouin L."/>
            <person name="Xia W."/>
            <person name="Bocs S."/>
            <person name="Xu J."/>
            <person name="Li Q."/>
            <person name="Guo A."/>
            <person name="Zhou L."/>
            <person name="Li J."/>
            <person name="Wu Y."/>
            <person name="Ma Z."/>
            <person name="Armero A."/>
            <person name="Issali A.E."/>
            <person name="Liu N."/>
            <person name="Peng M."/>
            <person name="Yang Y."/>
        </authorList>
    </citation>
    <scope>NUCLEOTIDE SEQUENCE</scope>
    <source>
        <tissue evidence="2">Spear leaf of Hainan Tall coconut</tissue>
    </source>
</reference>
<keyword evidence="3" id="KW-1185">Reference proteome</keyword>
<feature type="compositionally biased region" description="Basic and acidic residues" evidence="1">
    <location>
        <begin position="7"/>
        <end position="20"/>
    </location>
</feature>
<evidence type="ECO:0000313" key="2">
    <source>
        <dbReference type="EMBL" id="KAG1368327.1"/>
    </source>
</evidence>
<proteinExistence type="predicted"/>